<evidence type="ECO:0000313" key="10">
    <source>
        <dbReference type="EMBL" id="TDQ54191.1"/>
    </source>
</evidence>
<dbReference type="CDD" id="cd06261">
    <property type="entry name" value="TM_PBP2"/>
    <property type="match status" value="1"/>
</dbReference>
<comment type="similarity">
    <text evidence="7">Belongs to the binding-protein-dependent transport system permease family.</text>
</comment>
<dbReference type="Proteomes" id="UP000295281">
    <property type="component" value="Unassembled WGS sequence"/>
</dbReference>
<evidence type="ECO:0000256" key="8">
    <source>
        <dbReference type="SAM" id="MobiDB-lite"/>
    </source>
</evidence>
<evidence type="ECO:0000256" key="2">
    <source>
        <dbReference type="ARBA" id="ARBA00022448"/>
    </source>
</evidence>
<evidence type="ECO:0000256" key="7">
    <source>
        <dbReference type="RuleBase" id="RU363032"/>
    </source>
</evidence>
<feature type="compositionally biased region" description="Low complexity" evidence="8">
    <location>
        <begin position="16"/>
        <end position="25"/>
    </location>
</feature>
<dbReference type="EMBL" id="SNYN01000002">
    <property type="protein sequence ID" value="TDQ54191.1"/>
    <property type="molecule type" value="Genomic_DNA"/>
</dbReference>
<dbReference type="InterPro" id="IPR000515">
    <property type="entry name" value="MetI-like"/>
</dbReference>
<sequence>MSTVTPTPAPTPAPTREPAAGPAAPRARRTPRPARVALHVFLAATALVWLFPVAWAVLNSFRDYAFTAENGYVSFGGFTLDNYVQAWERGGFGQSFANSLVITVPAVLLVLFLASCTAFVLARFNYWFNLTLLGVFLAANLLPPQALLVPVFRAYRMIPLPEFLSDSGTMLGSYWGLILVNVAFQLGFCTFVLSNYMKTLPREIYESGMLDGASVWRQYWQLTLPLCRPALAALAVLQTTWIYNEFFWATVLLQSGDKFPVTSSLNNLRGQFFVDYNLLSAGSVIVAFPVLVVFFVLQKQFVSGLTLGSTKG</sequence>
<keyword evidence="5 7" id="KW-1133">Transmembrane helix</keyword>
<name>A0A4R6V5G4_9ACTN</name>
<dbReference type="Gene3D" id="1.10.3720.10">
    <property type="entry name" value="MetI-like"/>
    <property type="match status" value="1"/>
</dbReference>
<keyword evidence="2 7" id="KW-0813">Transport</keyword>
<dbReference type="GO" id="GO:0055085">
    <property type="term" value="P:transmembrane transport"/>
    <property type="evidence" value="ECO:0007669"/>
    <property type="project" value="InterPro"/>
</dbReference>
<evidence type="ECO:0000256" key="3">
    <source>
        <dbReference type="ARBA" id="ARBA00022475"/>
    </source>
</evidence>
<dbReference type="AlphaFoldDB" id="A0A4R6V5G4"/>
<feature type="transmembrane region" description="Helical" evidence="7">
    <location>
        <begin position="172"/>
        <end position="193"/>
    </location>
</feature>
<comment type="subcellular location">
    <subcellularLocation>
        <location evidence="1 7">Cell membrane</location>
        <topology evidence="1 7">Multi-pass membrane protein</topology>
    </subcellularLocation>
</comment>
<feature type="region of interest" description="Disordered" evidence="8">
    <location>
        <begin position="1"/>
        <end position="28"/>
    </location>
</feature>
<dbReference type="PANTHER" id="PTHR43744">
    <property type="entry name" value="ABC TRANSPORTER PERMEASE PROTEIN MG189-RELATED-RELATED"/>
    <property type="match status" value="1"/>
</dbReference>
<keyword evidence="11" id="KW-1185">Reference proteome</keyword>
<evidence type="ECO:0000256" key="6">
    <source>
        <dbReference type="ARBA" id="ARBA00023136"/>
    </source>
</evidence>
<dbReference type="PROSITE" id="PS50928">
    <property type="entry name" value="ABC_TM1"/>
    <property type="match status" value="1"/>
</dbReference>
<comment type="caution">
    <text evidence="10">The sequence shown here is derived from an EMBL/GenBank/DDBJ whole genome shotgun (WGS) entry which is preliminary data.</text>
</comment>
<organism evidence="10 11">
    <name type="scientific">Actinorugispora endophytica</name>
    <dbReference type="NCBI Taxonomy" id="1605990"/>
    <lineage>
        <taxon>Bacteria</taxon>
        <taxon>Bacillati</taxon>
        <taxon>Actinomycetota</taxon>
        <taxon>Actinomycetes</taxon>
        <taxon>Streptosporangiales</taxon>
        <taxon>Nocardiopsidaceae</taxon>
        <taxon>Actinorugispora</taxon>
    </lineage>
</organism>
<dbReference type="GO" id="GO:0005886">
    <property type="term" value="C:plasma membrane"/>
    <property type="evidence" value="ECO:0007669"/>
    <property type="project" value="UniProtKB-SubCell"/>
</dbReference>
<keyword evidence="6 7" id="KW-0472">Membrane</keyword>
<feature type="domain" description="ABC transmembrane type-1" evidence="9">
    <location>
        <begin position="96"/>
        <end position="297"/>
    </location>
</feature>
<dbReference type="SUPFAM" id="SSF161098">
    <property type="entry name" value="MetI-like"/>
    <property type="match status" value="1"/>
</dbReference>
<evidence type="ECO:0000256" key="5">
    <source>
        <dbReference type="ARBA" id="ARBA00022989"/>
    </source>
</evidence>
<dbReference type="Pfam" id="PF00528">
    <property type="entry name" value="BPD_transp_1"/>
    <property type="match status" value="1"/>
</dbReference>
<protein>
    <submittedName>
        <fullName evidence="10">Carbohydrate ABC transporter membrane protein 2 (CUT1 family)</fullName>
    </submittedName>
</protein>
<feature type="transmembrane region" description="Helical" evidence="7">
    <location>
        <begin position="100"/>
        <end position="121"/>
    </location>
</feature>
<dbReference type="InterPro" id="IPR035906">
    <property type="entry name" value="MetI-like_sf"/>
</dbReference>
<keyword evidence="4 7" id="KW-0812">Transmembrane</keyword>
<accession>A0A4R6V5G4</accession>
<reference evidence="10 11" key="1">
    <citation type="submission" date="2019-03" db="EMBL/GenBank/DDBJ databases">
        <title>Genomic Encyclopedia of Type Strains, Phase IV (KMG-IV): sequencing the most valuable type-strain genomes for metagenomic binning, comparative biology and taxonomic classification.</title>
        <authorList>
            <person name="Goeker M."/>
        </authorList>
    </citation>
    <scope>NUCLEOTIDE SEQUENCE [LARGE SCALE GENOMIC DNA]</scope>
    <source>
        <strain evidence="10 11">DSM 46770</strain>
    </source>
</reference>
<feature type="transmembrane region" description="Helical" evidence="7">
    <location>
        <begin position="276"/>
        <end position="297"/>
    </location>
</feature>
<evidence type="ECO:0000256" key="1">
    <source>
        <dbReference type="ARBA" id="ARBA00004651"/>
    </source>
</evidence>
<evidence type="ECO:0000313" key="11">
    <source>
        <dbReference type="Proteomes" id="UP000295281"/>
    </source>
</evidence>
<feature type="transmembrane region" description="Helical" evidence="7">
    <location>
        <begin position="128"/>
        <end position="152"/>
    </location>
</feature>
<evidence type="ECO:0000256" key="4">
    <source>
        <dbReference type="ARBA" id="ARBA00022692"/>
    </source>
</evidence>
<keyword evidence="3" id="KW-1003">Cell membrane</keyword>
<feature type="transmembrane region" description="Helical" evidence="7">
    <location>
        <begin position="36"/>
        <end position="58"/>
    </location>
</feature>
<evidence type="ECO:0000259" key="9">
    <source>
        <dbReference type="PROSITE" id="PS50928"/>
    </source>
</evidence>
<gene>
    <name evidence="10" type="ORF">EV190_10223</name>
</gene>
<proteinExistence type="inferred from homology"/>